<evidence type="ECO:0000313" key="2">
    <source>
        <dbReference type="EMBL" id="MET4539188.1"/>
    </source>
</evidence>
<keyword evidence="3" id="KW-1185">Reference proteome</keyword>
<reference evidence="2 3" key="1">
    <citation type="submission" date="2024-06" db="EMBL/GenBank/DDBJ databases">
        <title>Sorghum-associated microbial communities from plants grown in Nebraska, USA.</title>
        <authorList>
            <person name="Schachtman D."/>
        </authorList>
    </citation>
    <scope>NUCLEOTIDE SEQUENCE [LARGE SCALE GENOMIC DNA]</scope>
    <source>
        <strain evidence="2 3">3552</strain>
    </source>
</reference>
<accession>A0ABV2P378</accession>
<name>A0ABV2P378_9MICC</name>
<feature type="region of interest" description="Disordered" evidence="1">
    <location>
        <begin position="31"/>
        <end position="62"/>
    </location>
</feature>
<evidence type="ECO:0000313" key="3">
    <source>
        <dbReference type="Proteomes" id="UP001549307"/>
    </source>
</evidence>
<dbReference type="EMBL" id="JBEPSN010000001">
    <property type="protein sequence ID" value="MET4539188.1"/>
    <property type="molecule type" value="Genomic_DNA"/>
</dbReference>
<feature type="compositionally biased region" description="Basic residues" evidence="1">
    <location>
        <begin position="50"/>
        <end position="62"/>
    </location>
</feature>
<sequence length="62" mass="6821">MPLDPRFAPGQIVKGKTICGAKNKQEKPCGISIAEGATRRERSDRPPVTHLKRRKLTAPKGK</sequence>
<gene>
    <name evidence="2" type="ORF">ABIE37_000943</name>
</gene>
<comment type="caution">
    <text evidence="2">The sequence shown here is derived from an EMBL/GenBank/DDBJ whole genome shotgun (WGS) entry which is preliminary data.</text>
</comment>
<proteinExistence type="predicted"/>
<protein>
    <submittedName>
        <fullName evidence="2">Uncharacterized protein</fullName>
    </submittedName>
</protein>
<organism evidence="2 3">
    <name type="scientific">Arthrobacter bambusae</name>
    <dbReference type="NCBI Taxonomy" id="1338426"/>
    <lineage>
        <taxon>Bacteria</taxon>
        <taxon>Bacillati</taxon>
        <taxon>Actinomycetota</taxon>
        <taxon>Actinomycetes</taxon>
        <taxon>Micrococcales</taxon>
        <taxon>Micrococcaceae</taxon>
        <taxon>Arthrobacter</taxon>
    </lineage>
</organism>
<dbReference type="Proteomes" id="UP001549307">
    <property type="component" value="Unassembled WGS sequence"/>
</dbReference>
<evidence type="ECO:0000256" key="1">
    <source>
        <dbReference type="SAM" id="MobiDB-lite"/>
    </source>
</evidence>
<feature type="compositionally biased region" description="Basic and acidic residues" evidence="1">
    <location>
        <begin position="37"/>
        <end position="47"/>
    </location>
</feature>